<name>A0A6P1MAA7_9BACT</name>
<comment type="function">
    <text evidence="13">Catalyzes the conversion of 4-hydroxy-tetrahydrodipicolinate (HTPA) to tetrahydrodipicolinate.</text>
</comment>
<dbReference type="SUPFAM" id="SSF55347">
    <property type="entry name" value="Glyceraldehyde-3-phosphate dehydrogenase-like, C-terminal domain"/>
    <property type="match status" value="1"/>
</dbReference>
<keyword evidence="3 13" id="KW-0028">Amino-acid biosynthesis</keyword>
<dbReference type="GO" id="GO:0005829">
    <property type="term" value="C:cytosol"/>
    <property type="evidence" value="ECO:0007669"/>
    <property type="project" value="TreeGrafter"/>
</dbReference>
<dbReference type="EC" id="1.17.1.8" evidence="10 13"/>
<dbReference type="InterPro" id="IPR022663">
    <property type="entry name" value="DapB_C"/>
</dbReference>
<comment type="similarity">
    <text evidence="1 13">Belongs to the DapB family.</text>
</comment>
<evidence type="ECO:0000256" key="7">
    <source>
        <dbReference type="ARBA" id="ARBA00023027"/>
    </source>
</evidence>
<dbReference type="FunFam" id="3.30.360.10:FF:000004">
    <property type="entry name" value="4-hydroxy-tetrahydrodipicolinate reductase"/>
    <property type="match status" value="1"/>
</dbReference>
<dbReference type="KEGG" id="taer:GT409_03225"/>
<evidence type="ECO:0000256" key="4">
    <source>
        <dbReference type="ARBA" id="ARBA00022857"/>
    </source>
</evidence>
<dbReference type="UniPathway" id="UPA00034">
    <property type="reaction ID" value="UER00018"/>
</dbReference>
<feature type="binding site" evidence="13">
    <location>
        <begin position="9"/>
        <end position="14"/>
    </location>
    <ligand>
        <name>NAD(+)</name>
        <dbReference type="ChEBI" id="CHEBI:57540"/>
    </ligand>
</feature>
<dbReference type="GO" id="GO:0016726">
    <property type="term" value="F:oxidoreductase activity, acting on CH or CH2 groups, NAD or NADP as acceptor"/>
    <property type="evidence" value="ECO:0007669"/>
    <property type="project" value="UniProtKB-UniRule"/>
</dbReference>
<dbReference type="InterPro" id="IPR000846">
    <property type="entry name" value="DapB_N"/>
</dbReference>
<sequence length="270" mass="28200">MSIKVVIQGAAGRMGKTLIRCIQEQKVTGLKLVGAIDLWDVPDIGTDAGIAAGTKEAGVKMSTDLAAAAPDADVIIDFTSHFGTSGNAERVAEWGTAWVIGTTGLSDEELAEIHKASEKVPVVMAGNMSLGINLLCNLVKEAAKALHAKGYDIEVIERHHNQKADSPSGTALMLGQAAADGAGLDLKKSQMDGRTGHPGARTKEEIGFHAVRGGDIVGDHTVLMAGTGEMIELSHRATSRETFAIGALNAGKWVVGQKPGLYNMKNVLGL</sequence>
<accession>A0A6P1MAA7</accession>
<feature type="binding site" evidence="13">
    <location>
        <position position="40"/>
    </location>
    <ligand>
        <name>NAD(+)</name>
        <dbReference type="ChEBI" id="CHEBI:57540"/>
    </ligand>
</feature>
<reference evidence="16 17" key="1">
    <citation type="submission" date="2020-01" db="EMBL/GenBank/DDBJ databases">
        <title>Ponticoccus aerotolerans gen. nov., sp. nov., an anaerobic bacterium and proposal of Ponticoccusceae fam. nov., Ponticoccusles ord. nov. and Ponticoccuse classis nov. in the phylum Kiritimatiellaeota.</title>
        <authorList>
            <person name="Zhou L.Y."/>
            <person name="Du Z.J."/>
        </authorList>
    </citation>
    <scope>NUCLEOTIDE SEQUENCE [LARGE SCALE GENOMIC DNA]</scope>
    <source>
        <strain evidence="16 17">S-5007</strain>
    </source>
</reference>
<dbReference type="Gene3D" id="3.40.50.720">
    <property type="entry name" value="NAD(P)-binding Rossmann-like Domain"/>
    <property type="match status" value="1"/>
</dbReference>
<keyword evidence="4 13" id="KW-0521">NADP</keyword>
<comment type="caution">
    <text evidence="13">Was originally thought to be a dihydrodipicolinate reductase (DHDPR), catalyzing the conversion of dihydrodipicolinate to tetrahydrodipicolinate. However, it was shown in E.coli that the substrate of the enzymatic reaction is not dihydrodipicolinate (DHDP) but in fact (2S,4S)-4-hydroxy-2,3,4,5-tetrahydrodipicolinic acid (HTPA), the product released by the DapA-catalyzed reaction.</text>
</comment>
<feature type="binding site" evidence="13">
    <location>
        <begin position="101"/>
        <end position="103"/>
    </location>
    <ligand>
        <name>NAD(+)</name>
        <dbReference type="ChEBI" id="CHEBI:57540"/>
    </ligand>
</feature>
<proteinExistence type="inferred from homology"/>
<evidence type="ECO:0000256" key="13">
    <source>
        <dbReference type="HAMAP-Rule" id="MF_00102"/>
    </source>
</evidence>
<evidence type="ECO:0000259" key="14">
    <source>
        <dbReference type="Pfam" id="PF01113"/>
    </source>
</evidence>
<keyword evidence="7 13" id="KW-0520">NAD</keyword>
<dbReference type="PANTHER" id="PTHR20836">
    <property type="entry name" value="DIHYDRODIPICOLINATE REDUCTASE"/>
    <property type="match status" value="1"/>
</dbReference>
<feature type="binding site" evidence="13">
    <location>
        <begin position="125"/>
        <end position="128"/>
    </location>
    <ligand>
        <name>NAD(+)</name>
        <dbReference type="ChEBI" id="CHEBI:57540"/>
    </ligand>
</feature>
<evidence type="ECO:0000313" key="17">
    <source>
        <dbReference type="Proteomes" id="UP000464954"/>
    </source>
</evidence>
<feature type="binding site" evidence="13">
    <location>
        <begin position="169"/>
        <end position="170"/>
    </location>
    <ligand>
        <name>(S)-2,3,4,5-tetrahydrodipicolinate</name>
        <dbReference type="ChEBI" id="CHEBI:16845"/>
    </ligand>
</feature>
<comment type="catalytic activity">
    <reaction evidence="12 13">
        <text>(S)-2,3,4,5-tetrahydrodipicolinate + NAD(+) + H2O = (2S,4S)-4-hydroxy-2,3,4,5-tetrahydrodipicolinate + NADH + H(+)</text>
        <dbReference type="Rhea" id="RHEA:35323"/>
        <dbReference type="ChEBI" id="CHEBI:15377"/>
        <dbReference type="ChEBI" id="CHEBI:15378"/>
        <dbReference type="ChEBI" id="CHEBI:16845"/>
        <dbReference type="ChEBI" id="CHEBI:57540"/>
        <dbReference type="ChEBI" id="CHEBI:57945"/>
        <dbReference type="ChEBI" id="CHEBI:67139"/>
        <dbReference type="EC" id="1.17.1.8"/>
    </reaction>
</comment>
<evidence type="ECO:0000256" key="10">
    <source>
        <dbReference type="ARBA" id="ARBA00038983"/>
    </source>
</evidence>
<dbReference type="InterPro" id="IPR022664">
    <property type="entry name" value="DapB_N_CS"/>
</dbReference>
<evidence type="ECO:0000256" key="1">
    <source>
        <dbReference type="ARBA" id="ARBA00006642"/>
    </source>
</evidence>
<feature type="active site" description="Proton donor/acceptor" evidence="13">
    <location>
        <position position="159"/>
    </location>
</feature>
<evidence type="ECO:0000256" key="5">
    <source>
        <dbReference type="ARBA" id="ARBA00022915"/>
    </source>
</evidence>
<keyword evidence="6 13" id="KW-0560">Oxidoreductase</keyword>
<dbReference type="CDD" id="cd02274">
    <property type="entry name" value="DHDPR_N"/>
    <property type="match status" value="1"/>
</dbReference>
<dbReference type="AlphaFoldDB" id="A0A6P1MAA7"/>
<dbReference type="Proteomes" id="UP000464954">
    <property type="component" value="Chromosome"/>
</dbReference>
<keyword evidence="17" id="KW-1185">Reference proteome</keyword>
<dbReference type="RefSeq" id="WP_160626894.1">
    <property type="nucleotide sequence ID" value="NZ_CP047593.1"/>
</dbReference>
<dbReference type="InterPro" id="IPR023940">
    <property type="entry name" value="DHDPR_bac"/>
</dbReference>
<evidence type="ECO:0000256" key="2">
    <source>
        <dbReference type="ARBA" id="ARBA00022490"/>
    </source>
</evidence>
<dbReference type="Gene3D" id="3.30.360.10">
    <property type="entry name" value="Dihydrodipicolinate Reductase, domain 2"/>
    <property type="match status" value="1"/>
</dbReference>
<feature type="binding site" evidence="13">
    <location>
        <position position="160"/>
    </location>
    <ligand>
        <name>(S)-2,3,4,5-tetrahydrodipicolinate</name>
        <dbReference type="ChEBI" id="CHEBI:16845"/>
    </ligand>
</feature>
<feature type="active site" description="Proton donor" evidence="13">
    <location>
        <position position="163"/>
    </location>
</feature>
<evidence type="ECO:0000256" key="6">
    <source>
        <dbReference type="ARBA" id="ARBA00023002"/>
    </source>
</evidence>
<dbReference type="Pfam" id="PF01113">
    <property type="entry name" value="DapB_N"/>
    <property type="match status" value="1"/>
</dbReference>
<dbReference type="GO" id="GO:0051287">
    <property type="term" value="F:NAD binding"/>
    <property type="evidence" value="ECO:0007669"/>
    <property type="project" value="UniProtKB-UniRule"/>
</dbReference>
<dbReference type="SUPFAM" id="SSF51735">
    <property type="entry name" value="NAD(P)-binding Rossmann-fold domains"/>
    <property type="match status" value="1"/>
</dbReference>
<comment type="pathway">
    <text evidence="9 13">Amino-acid biosynthesis; L-lysine biosynthesis via DAP pathway; (S)-tetrahydrodipicolinate from L-aspartate: step 4/4.</text>
</comment>
<protein>
    <recommendedName>
        <fullName evidence="10 13">4-hydroxy-tetrahydrodipicolinate reductase</fullName>
        <shortName evidence="13">HTPA reductase</shortName>
        <ecNumber evidence="10 13">1.17.1.8</ecNumber>
    </recommendedName>
</protein>
<dbReference type="GO" id="GO:0009089">
    <property type="term" value="P:lysine biosynthetic process via diaminopimelate"/>
    <property type="evidence" value="ECO:0007669"/>
    <property type="project" value="UniProtKB-UniRule"/>
</dbReference>
<feature type="domain" description="Dihydrodipicolinate reductase N-terminal" evidence="14">
    <location>
        <begin position="3"/>
        <end position="128"/>
    </location>
</feature>
<keyword evidence="5 13" id="KW-0220">Diaminopimelate biosynthesis</keyword>
<comment type="subcellular location">
    <subcellularLocation>
        <location evidence="13">Cytoplasm</location>
    </subcellularLocation>
</comment>
<comment type="caution">
    <text evidence="13">Lacks conserved residue(s) required for the propagation of feature annotation.</text>
</comment>
<comment type="subunit">
    <text evidence="13">Homotetramer.</text>
</comment>
<dbReference type="PANTHER" id="PTHR20836:SF0">
    <property type="entry name" value="4-HYDROXY-TETRAHYDRODIPICOLINATE REDUCTASE 1, CHLOROPLASTIC-RELATED"/>
    <property type="match status" value="1"/>
</dbReference>
<evidence type="ECO:0000313" key="16">
    <source>
        <dbReference type="EMBL" id="QHI68506.1"/>
    </source>
</evidence>
<evidence type="ECO:0000256" key="8">
    <source>
        <dbReference type="ARBA" id="ARBA00023154"/>
    </source>
</evidence>
<dbReference type="PROSITE" id="PS01298">
    <property type="entry name" value="DAPB"/>
    <property type="match status" value="1"/>
</dbReference>
<evidence type="ECO:0000259" key="15">
    <source>
        <dbReference type="Pfam" id="PF05173"/>
    </source>
</evidence>
<evidence type="ECO:0000256" key="9">
    <source>
        <dbReference type="ARBA" id="ARBA00037922"/>
    </source>
</evidence>
<feature type="domain" description="Dihydrodipicolinate reductase C-terminal" evidence="15">
    <location>
        <begin position="131"/>
        <end position="268"/>
    </location>
</feature>
<dbReference type="EMBL" id="CP047593">
    <property type="protein sequence ID" value="QHI68506.1"/>
    <property type="molecule type" value="Genomic_DNA"/>
</dbReference>
<dbReference type="GO" id="GO:0019877">
    <property type="term" value="P:diaminopimelate biosynthetic process"/>
    <property type="evidence" value="ECO:0007669"/>
    <property type="project" value="UniProtKB-UniRule"/>
</dbReference>
<dbReference type="GO" id="GO:0050661">
    <property type="term" value="F:NADP binding"/>
    <property type="evidence" value="ECO:0007669"/>
    <property type="project" value="UniProtKB-UniRule"/>
</dbReference>
<evidence type="ECO:0000256" key="12">
    <source>
        <dbReference type="ARBA" id="ARBA00049396"/>
    </source>
</evidence>
<comment type="catalytic activity">
    <reaction evidence="11 13">
        <text>(S)-2,3,4,5-tetrahydrodipicolinate + NADP(+) + H2O = (2S,4S)-4-hydroxy-2,3,4,5-tetrahydrodipicolinate + NADPH + H(+)</text>
        <dbReference type="Rhea" id="RHEA:35331"/>
        <dbReference type="ChEBI" id="CHEBI:15377"/>
        <dbReference type="ChEBI" id="CHEBI:15378"/>
        <dbReference type="ChEBI" id="CHEBI:16845"/>
        <dbReference type="ChEBI" id="CHEBI:57783"/>
        <dbReference type="ChEBI" id="CHEBI:58349"/>
        <dbReference type="ChEBI" id="CHEBI:67139"/>
        <dbReference type="EC" id="1.17.1.8"/>
    </reaction>
</comment>
<keyword evidence="2 13" id="KW-0963">Cytoplasm</keyword>
<evidence type="ECO:0000256" key="11">
    <source>
        <dbReference type="ARBA" id="ARBA00049080"/>
    </source>
</evidence>
<dbReference type="Pfam" id="PF05173">
    <property type="entry name" value="DapB_C"/>
    <property type="match status" value="1"/>
</dbReference>
<organism evidence="16 17">
    <name type="scientific">Tichowtungia aerotolerans</name>
    <dbReference type="NCBI Taxonomy" id="2697043"/>
    <lineage>
        <taxon>Bacteria</taxon>
        <taxon>Pseudomonadati</taxon>
        <taxon>Kiritimatiellota</taxon>
        <taxon>Tichowtungiia</taxon>
        <taxon>Tichowtungiales</taxon>
        <taxon>Tichowtungiaceae</taxon>
        <taxon>Tichowtungia</taxon>
    </lineage>
</organism>
<dbReference type="HAMAP" id="MF_00102">
    <property type="entry name" value="DapB"/>
    <property type="match status" value="1"/>
</dbReference>
<dbReference type="GO" id="GO:0008839">
    <property type="term" value="F:4-hydroxy-tetrahydrodipicolinate reductase"/>
    <property type="evidence" value="ECO:0007669"/>
    <property type="project" value="UniProtKB-UniRule"/>
</dbReference>
<dbReference type="InterPro" id="IPR036291">
    <property type="entry name" value="NAD(P)-bd_dom_sf"/>
</dbReference>
<dbReference type="NCBIfam" id="TIGR00036">
    <property type="entry name" value="dapB"/>
    <property type="match status" value="1"/>
</dbReference>
<keyword evidence="8 13" id="KW-0457">Lysine biosynthesis</keyword>
<dbReference type="PIRSF" id="PIRSF000161">
    <property type="entry name" value="DHPR"/>
    <property type="match status" value="1"/>
</dbReference>
<evidence type="ECO:0000256" key="3">
    <source>
        <dbReference type="ARBA" id="ARBA00022605"/>
    </source>
</evidence>
<gene>
    <name evidence="13" type="primary">dapB</name>
    <name evidence="16" type="ORF">GT409_03225</name>
</gene>